<comment type="similarity">
    <text evidence="3">Belongs to the glycosyl hydrolase 13 family.</text>
</comment>
<evidence type="ECO:0000256" key="6">
    <source>
        <dbReference type="ARBA" id="ARBA00022729"/>
    </source>
</evidence>
<dbReference type="RefSeq" id="WP_095309965.1">
    <property type="nucleotide sequence ID" value="NZ_BORC01000004.1"/>
</dbReference>
<feature type="domain" description="Glycosyl hydrolase family 13 catalytic" evidence="12">
    <location>
        <begin position="37"/>
        <end position="370"/>
    </location>
</feature>
<keyword evidence="14" id="KW-1185">Reference proteome</keyword>
<gene>
    <name evidence="13" type="ORF">J27TS8_29080</name>
</gene>
<evidence type="ECO:0000256" key="2">
    <source>
        <dbReference type="ARBA" id="ARBA00001913"/>
    </source>
</evidence>
<dbReference type="GO" id="GO:0005975">
    <property type="term" value="P:carbohydrate metabolic process"/>
    <property type="evidence" value="ECO:0007669"/>
    <property type="project" value="InterPro"/>
</dbReference>
<evidence type="ECO:0000256" key="10">
    <source>
        <dbReference type="ARBA" id="ARBA00023295"/>
    </source>
</evidence>
<dbReference type="InterPro" id="IPR006047">
    <property type="entry name" value="GH13_cat_dom"/>
</dbReference>
<proteinExistence type="inferred from homology"/>
<sequence>MKKYILFILIPLLLFCGLPVGAVEKEEHSFQDESIYYIMIDRFNNSDFSIDFSVDVNDPNRYHGGDFQGIIDRLDYIKGMGFTTIGLSSVFDNEDNGYHGKWTKDFYQVEEHFGTLETFKKLVQRAHELGLKIVIDFNVNHVGPNHSWLSEADKKEWFRQEKVNGLPTLAHENLEVKSYLLEMAKWWVEETNIDGFRLEYVEQIPVQFWLEFAQEVRKVKEDFFLLGDIQTEEPDLLERYQEVGIDGFLDYLSNSDLREGFSRPDQSLQPIVEQSQQNQDIYENPYLLTRFMDNQHVHRFTRDAVVQNEHPGPRWKMALTYLYTTPGIPFVFYGSEIALDGGEEPDNQRQMDFRTDKELVDYITSIAKIRNEHPVLTRGSMEVIFEQDGMIVFKREYEGETSVIAINNTTKSQSVTLAEELEDEKELRGLLNGDLVRSEDGQYRIILDREMAEIYVLAEKSGLNLPFIGATASVVILFIVFLILVKRKARKQ</sequence>
<keyword evidence="9" id="KW-0119">Carbohydrate metabolism</keyword>
<evidence type="ECO:0000256" key="3">
    <source>
        <dbReference type="ARBA" id="ARBA00008061"/>
    </source>
</evidence>
<evidence type="ECO:0000256" key="5">
    <source>
        <dbReference type="ARBA" id="ARBA00022723"/>
    </source>
</evidence>
<dbReference type="InterPro" id="IPR013777">
    <property type="entry name" value="A-amylase-like"/>
</dbReference>
<evidence type="ECO:0000313" key="13">
    <source>
        <dbReference type="EMBL" id="GIN62915.1"/>
    </source>
</evidence>
<evidence type="ECO:0000256" key="8">
    <source>
        <dbReference type="ARBA" id="ARBA00022837"/>
    </source>
</evidence>
<keyword evidence="11" id="KW-1133">Transmembrane helix</keyword>
<evidence type="ECO:0000256" key="1">
    <source>
        <dbReference type="ARBA" id="ARBA00000548"/>
    </source>
</evidence>
<dbReference type="EC" id="3.2.1.1" evidence="4"/>
<keyword evidence="5" id="KW-0479">Metal-binding</keyword>
<keyword evidence="11" id="KW-0472">Membrane</keyword>
<keyword evidence="11" id="KW-0812">Transmembrane</keyword>
<dbReference type="InterPro" id="IPR054174">
    <property type="entry name" value="Alpha-amylase-like_C"/>
</dbReference>
<reference evidence="13" key="1">
    <citation type="submission" date="2021-03" db="EMBL/GenBank/DDBJ databases">
        <title>Antimicrobial resistance genes in bacteria isolated from Japanese honey, and their potential for conferring macrolide and lincosamide resistance in the American foulbrood pathogen Paenibacillus larvae.</title>
        <authorList>
            <person name="Okamoto M."/>
            <person name="Kumagai M."/>
            <person name="Kanamori H."/>
            <person name="Takamatsu D."/>
        </authorList>
    </citation>
    <scope>NUCLEOTIDE SEQUENCE</scope>
    <source>
        <strain evidence="13">J27TS8</strain>
    </source>
</reference>
<dbReference type="PIRSF" id="PIRSF001024">
    <property type="entry name" value="Alph-amyl_fung"/>
    <property type="match status" value="1"/>
</dbReference>
<name>A0A920BU68_9BACI</name>
<keyword evidence="7" id="KW-0378">Hydrolase</keyword>
<evidence type="ECO:0000256" key="9">
    <source>
        <dbReference type="ARBA" id="ARBA00023277"/>
    </source>
</evidence>
<dbReference type="PANTHER" id="PTHR10357">
    <property type="entry name" value="ALPHA-AMYLASE FAMILY MEMBER"/>
    <property type="match status" value="1"/>
</dbReference>
<dbReference type="EMBL" id="BORC01000004">
    <property type="protein sequence ID" value="GIN62915.1"/>
    <property type="molecule type" value="Genomic_DNA"/>
</dbReference>
<evidence type="ECO:0000313" key="14">
    <source>
        <dbReference type="Proteomes" id="UP000682111"/>
    </source>
</evidence>
<keyword evidence="10" id="KW-0326">Glycosidase</keyword>
<keyword evidence="8" id="KW-0106">Calcium</keyword>
<protein>
    <recommendedName>
        <fullName evidence="4">alpha-amylase</fullName>
        <ecNumber evidence="4">3.2.1.1</ecNumber>
    </recommendedName>
</protein>
<dbReference type="SUPFAM" id="SSF51445">
    <property type="entry name" value="(Trans)glycosidases"/>
    <property type="match status" value="1"/>
</dbReference>
<keyword evidence="6" id="KW-0732">Signal</keyword>
<organism evidence="13 14">
    <name type="scientific">Robertmurraya siralis</name>
    <dbReference type="NCBI Taxonomy" id="77777"/>
    <lineage>
        <taxon>Bacteria</taxon>
        <taxon>Bacillati</taxon>
        <taxon>Bacillota</taxon>
        <taxon>Bacilli</taxon>
        <taxon>Bacillales</taxon>
        <taxon>Bacillaceae</taxon>
        <taxon>Robertmurraya</taxon>
    </lineage>
</organism>
<evidence type="ECO:0000256" key="11">
    <source>
        <dbReference type="SAM" id="Phobius"/>
    </source>
</evidence>
<dbReference type="SUPFAM" id="SSF51011">
    <property type="entry name" value="Glycosyl hydrolase domain"/>
    <property type="match status" value="1"/>
</dbReference>
<dbReference type="Proteomes" id="UP000682111">
    <property type="component" value="Unassembled WGS sequence"/>
</dbReference>
<dbReference type="InterPro" id="IPR013780">
    <property type="entry name" value="Glyco_hydro_b"/>
</dbReference>
<comment type="cofactor">
    <cofactor evidence="2">
        <name>Ca(2+)</name>
        <dbReference type="ChEBI" id="CHEBI:29108"/>
    </cofactor>
</comment>
<dbReference type="Gene3D" id="3.20.20.80">
    <property type="entry name" value="Glycosidases"/>
    <property type="match status" value="1"/>
</dbReference>
<evidence type="ECO:0000256" key="7">
    <source>
        <dbReference type="ARBA" id="ARBA00022801"/>
    </source>
</evidence>
<dbReference type="Pfam" id="PF00128">
    <property type="entry name" value="Alpha-amylase"/>
    <property type="match status" value="1"/>
</dbReference>
<feature type="transmembrane region" description="Helical" evidence="11">
    <location>
        <begin position="465"/>
        <end position="485"/>
    </location>
</feature>
<dbReference type="AlphaFoldDB" id="A0A920BU68"/>
<dbReference type="GO" id="GO:0004556">
    <property type="term" value="F:alpha-amylase activity"/>
    <property type="evidence" value="ECO:0007669"/>
    <property type="project" value="UniProtKB-EC"/>
</dbReference>
<comment type="caution">
    <text evidence="13">The sequence shown here is derived from an EMBL/GenBank/DDBJ whole genome shotgun (WGS) entry which is preliminary data.</text>
</comment>
<dbReference type="PANTHER" id="PTHR10357:SF215">
    <property type="entry name" value="ALPHA-AMYLASE 1"/>
    <property type="match status" value="1"/>
</dbReference>
<dbReference type="Gene3D" id="2.60.40.1180">
    <property type="entry name" value="Golgi alpha-mannosidase II"/>
    <property type="match status" value="1"/>
</dbReference>
<dbReference type="InterPro" id="IPR017853">
    <property type="entry name" value="GH"/>
</dbReference>
<dbReference type="OrthoDB" id="9805159at2"/>
<dbReference type="GO" id="GO:0005509">
    <property type="term" value="F:calcium ion binding"/>
    <property type="evidence" value="ECO:0007669"/>
    <property type="project" value="InterPro"/>
</dbReference>
<dbReference type="SMART" id="SM00642">
    <property type="entry name" value="Aamy"/>
    <property type="match status" value="1"/>
</dbReference>
<comment type="catalytic activity">
    <reaction evidence="1">
        <text>Endohydrolysis of (1-&gt;4)-alpha-D-glucosidic linkages in polysaccharides containing three or more (1-&gt;4)-alpha-linked D-glucose units.</text>
        <dbReference type="EC" id="3.2.1.1"/>
    </reaction>
</comment>
<evidence type="ECO:0000259" key="12">
    <source>
        <dbReference type="SMART" id="SM00642"/>
    </source>
</evidence>
<dbReference type="Pfam" id="PF22026">
    <property type="entry name" value="Alpha-amylase_C_2"/>
    <property type="match status" value="1"/>
</dbReference>
<accession>A0A920BU68</accession>
<evidence type="ECO:0000256" key="4">
    <source>
        <dbReference type="ARBA" id="ARBA00012595"/>
    </source>
</evidence>